<dbReference type="GO" id="GO:0003777">
    <property type="term" value="F:microtubule motor activity"/>
    <property type="evidence" value="ECO:0007669"/>
    <property type="project" value="InterPro"/>
</dbReference>
<evidence type="ECO:0000256" key="1">
    <source>
        <dbReference type="ARBA" id="ARBA00004496"/>
    </source>
</evidence>
<evidence type="ECO:0000313" key="12">
    <source>
        <dbReference type="Proteomes" id="UP000232323"/>
    </source>
</evidence>
<evidence type="ECO:0000259" key="10">
    <source>
        <dbReference type="PROSITE" id="PS50067"/>
    </source>
</evidence>
<dbReference type="Proteomes" id="UP000232323">
    <property type="component" value="Unassembled WGS sequence"/>
</dbReference>
<dbReference type="EMBL" id="BEGY01000025">
    <property type="protein sequence ID" value="GAX77516.1"/>
    <property type="molecule type" value="Genomic_DNA"/>
</dbReference>
<keyword evidence="4 7" id="KW-0067">ATP-binding</keyword>
<evidence type="ECO:0000256" key="9">
    <source>
        <dbReference type="SAM" id="MobiDB-lite"/>
    </source>
</evidence>
<feature type="region of interest" description="Disordered" evidence="9">
    <location>
        <begin position="441"/>
        <end position="490"/>
    </location>
</feature>
<dbReference type="GO" id="GO:0007018">
    <property type="term" value="P:microtubule-based movement"/>
    <property type="evidence" value="ECO:0007669"/>
    <property type="project" value="InterPro"/>
</dbReference>
<evidence type="ECO:0000256" key="2">
    <source>
        <dbReference type="ARBA" id="ARBA00022490"/>
    </source>
</evidence>
<dbReference type="PROSITE" id="PS50067">
    <property type="entry name" value="KINESIN_MOTOR_2"/>
    <property type="match status" value="1"/>
</dbReference>
<comment type="similarity">
    <text evidence="7">Belongs to the TRAFAC class myosin-kinesin ATPase superfamily. Kinesin family.</text>
</comment>
<feature type="region of interest" description="Disordered" evidence="9">
    <location>
        <begin position="504"/>
        <end position="535"/>
    </location>
</feature>
<feature type="region of interest" description="Disordered" evidence="9">
    <location>
        <begin position="1665"/>
        <end position="1690"/>
    </location>
</feature>
<feature type="coiled-coil region" evidence="8">
    <location>
        <begin position="1420"/>
        <end position="1527"/>
    </location>
</feature>
<dbReference type="Pfam" id="PF00225">
    <property type="entry name" value="Kinesin"/>
    <property type="match status" value="2"/>
</dbReference>
<dbReference type="GO" id="GO:0007052">
    <property type="term" value="P:mitotic spindle organization"/>
    <property type="evidence" value="ECO:0007669"/>
    <property type="project" value="TreeGrafter"/>
</dbReference>
<gene>
    <name evidence="11" type="ORF">CEUSTIGMA_g4960.t1</name>
</gene>
<keyword evidence="3 7" id="KW-0547">Nucleotide-binding</keyword>
<dbReference type="STRING" id="1157962.A0A250X387"/>
<feature type="compositionally biased region" description="Low complexity" evidence="9">
    <location>
        <begin position="1600"/>
        <end position="1613"/>
    </location>
</feature>
<comment type="caution">
    <text evidence="11">The sequence shown here is derived from an EMBL/GenBank/DDBJ whole genome shotgun (WGS) entry which is preliminary data.</text>
</comment>
<dbReference type="GO" id="GO:0008017">
    <property type="term" value="F:microtubule binding"/>
    <property type="evidence" value="ECO:0007669"/>
    <property type="project" value="InterPro"/>
</dbReference>
<feature type="compositionally biased region" description="Basic and acidic residues" evidence="9">
    <location>
        <begin position="1576"/>
        <end position="1596"/>
    </location>
</feature>
<evidence type="ECO:0000313" key="11">
    <source>
        <dbReference type="EMBL" id="GAX77516.1"/>
    </source>
</evidence>
<dbReference type="GO" id="GO:0005875">
    <property type="term" value="C:microtubule associated complex"/>
    <property type="evidence" value="ECO:0007669"/>
    <property type="project" value="TreeGrafter"/>
</dbReference>
<dbReference type="SMART" id="SM00129">
    <property type="entry name" value="KISc"/>
    <property type="match status" value="1"/>
</dbReference>
<name>A0A250X387_9CHLO</name>
<dbReference type="InterPro" id="IPR027640">
    <property type="entry name" value="Kinesin-like_fam"/>
</dbReference>
<proteinExistence type="inferred from homology"/>
<evidence type="ECO:0000256" key="6">
    <source>
        <dbReference type="ARBA" id="ARBA00023175"/>
    </source>
</evidence>
<sequence>MSLTVEVAVRLKPISKSNPKSRFPIRGNFGQYEVDYVYTDSCSQQDVFNGSVVPLVNRVLEGKDSLLLMYGASCSGKTYTLEGIPSERKANSSDGIIQCAAVGILKDLLTLPRSQYSLSAAFCGLSAAVDASIVDLLAEGAPLASLKDVAAASIFDRLQWRSIESKEDVDNILMQGRRSKVAVLNGYPPSSSPPPMMASPGLQTPVGIRAGLPAIHTMLVLQLTRQDAAGQRVVSRLSFVELSPQDARDGLGRPSNADPSLARNMSLALSSLMSVMIARKQQQQRQLVPWRDNALTRWLREVMEPAEHVLVIATVAPGPEAASDTLATLSYVSRFRTGSGDKGVLITAAWDHGVVGAQGDMRGPSYRLVAMPSPRKIPHLTPPLQLAGQKSIDIVMPSLEALVTDTSYQESTPLDFRSRTLARNTGDHLTQIPAFSEILQSPQPSSIHSPSNFTQQAMPVSSTLRDSTPASAALPTHLPHPSPDPVSAGGLSWRESILSAAHSNTLNQVASTKDDSTAQPNRTEAEALSSHKQALKSGRTTTALLRQASQHGNDADLSAYLEVLRVVKKNGPAGVAAEASLEFLLNSIRKLRSELGAEKDKAQAFQLQMAAMIRENGQHTSAREQELHNALDDQLRKLEASERRFNAVEAEHQARREAEDLAWKQKERDWQLQYESCQAMIQEMEQVISSKQGDLGDASKQLIESQQREQEVRAERDSLQQQVSEVAERLQRQVLALTEEAARVKARALEAANRAEKEELACRAAEGLLAQARVKAQCYASAEVGFQRRIELLEEQLREVSRGIEELRAERSQLQDLKWRADERIQVLTADVESLTTAKHQAETEGRVQAAKVESLIRSAQVEAETAKMDLARSTATVEELKQKVTALQSDCEEQRRLESSAARDLKEAETMLREFDRGLEAQCTSVWKEVRTDNSAAFINQQADGSAALLSLSARWRPLLKALLTSIQKLTFETDQGSINAEEMRARIVYLEEQVSKVEGLNINLQAYQERNLQQTEDLTFCKAHLQRLEEEMEYSKGIVDQLQSKLRSQEQELQAADADLLLYEERGRSNAAERQSLLEKLAGTQTDMDRLQTELEGTKKQAFTRSLLLDQLWDLLTQTNTSLAVGVSLTIGSPFKFEASQSRRSEVTLDWEDQRKVQEAISNCAVETRSKVSSLTMDLQQLRSRSEDQSNEISKLKAELDKSSVELRALQSESASLNGTVASVQAHCDDAKGGLRRAEMQRDMLQEQVSKLEMELKAVRAESATQLREIAELNHELQLVAASRDTWQSTAHEHETRLADLARSSHSHESEMGRLRAEAQASASETQAAQQKCKRLEAEVRDLHTQLEVLKVRLATSERTLKEAQARTSELNSQLALRETDARIKVQELETKMKAGEEVLRLSEATHREAISVQERVFRESSGELKRLEAEAVKLRAERAEAMAEVDDARRQLAEFKAKLSDADFVQKQLQKVKEEREELLIQVLSLKSGHAKALQEVALLQQQLSDLKQELQAGQRERMVLIAKAEASKLDSAVSAALSIGRTTSGRALEGAAPSYLTTHHTASGIGSRRRERIIPSKKEEEALSRASDEGSKRRVANSVEAASSSTSLSQHLDSKALGEGAYKRVSTASGSFGFAGGLAAGSVEAKRSEEFQGTLSSRITSSQNLHGHDRHSDVSSKVSPAPAASLAQPYSVKGVSDLLGISDTQQHSKRDMNSFDYPGVMKTPL</sequence>
<dbReference type="PRINTS" id="PR00380">
    <property type="entry name" value="KINESINHEAVY"/>
</dbReference>
<dbReference type="InterPro" id="IPR027417">
    <property type="entry name" value="P-loop_NTPase"/>
</dbReference>
<evidence type="ECO:0000256" key="3">
    <source>
        <dbReference type="ARBA" id="ARBA00022741"/>
    </source>
</evidence>
<dbReference type="Gene3D" id="3.40.850.10">
    <property type="entry name" value="Kinesin motor domain"/>
    <property type="match status" value="1"/>
</dbReference>
<dbReference type="SUPFAM" id="SSF52540">
    <property type="entry name" value="P-loop containing nucleoside triphosphate hydrolases"/>
    <property type="match status" value="1"/>
</dbReference>
<evidence type="ECO:0000256" key="5">
    <source>
        <dbReference type="ARBA" id="ARBA00023054"/>
    </source>
</evidence>
<feature type="region of interest" description="Disordered" evidence="9">
    <location>
        <begin position="1705"/>
        <end position="1729"/>
    </location>
</feature>
<feature type="compositionally biased region" description="Low complexity" evidence="9">
    <location>
        <begin position="441"/>
        <end position="451"/>
    </location>
</feature>
<feature type="compositionally biased region" description="Polar residues" evidence="9">
    <location>
        <begin position="452"/>
        <end position="470"/>
    </location>
</feature>
<comment type="subcellular location">
    <subcellularLocation>
        <location evidence="1">Cytoplasm</location>
    </subcellularLocation>
</comment>
<dbReference type="OrthoDB" id="545269at2759"/>
<keyword evidence="6 7" id="KW-0505">Motor protein</keyword>
<evidence type="ECO:0000256" key="7">
    <source>
        <dbReference type="PROSITE-ProRule" id="PRU00283"/>
    </source>
</evidence>
<reference evidence="11 12" key="1">
    <citation type="submission" date="2017-08" db="EMBL/GenBank/DDBJ databases">
        <title>Acidophilic green algal genome provides insights into adaptation to an acidic environment.</title>
        <authorList>
            <person name="Hirooka S."/>
            <person name="Hirose Y."/>
            <person name="Kanesaki Y."/>
            <person name="Higuchi S."/>
            <person name="Fujiwara T."/>
            <person name="Onuma R."/>
            <person name="Era A."/>
            <person name="Ohbayashi R."/>
            <person name="Uzuka A."/>
            <person name="Nozaki H."/>
            <person name="Yoshikawa H."/>
            <person name="Miyagishima S.Y."/>
        </authorList>
    </citation>
    <scope>NUCLEOTIDE SEQUENCE [LARGE SCALE GENOMIC DNA]</scope>
    <source>
        <strain evidence="11 12">NIES-2499</strain>
    </source>
</reference>
<keyword evidence="2" id="KW-0963">Cytoplasm</keyword>
<dbReference type="InterPro" id="IPR036961">
    <property type="entry name" value="Kinesin_motor_dom_sf"/>
</dbReference>
<keyword evidence="5 8" id="KW-0175">Coiled coil</keyword>
<dbReference type="Gene3D" id="1.20.5.170">
    <property type="match status" value="1"/>
</dbReference>
<protein>
    <recommendedName>
        <fullName evidence="10">Kinesin motor domain-containing protein</fullName>
    </recommendedName>
</protein>
<keyword evidence="12" id="KW-1185">Reference proteome</keyword>
<dbReference type="GO" id="GO:0005737">
    <property type="term" value="C:cytoplasm"/>
    <property type="evidence" value="ECO:0007669"/>
    <property type="project" value="UniProtKB-SubCell"/>
</dbReference>
<organism evidence="11 12">
    <name type="scientific">Chlamydomonas eustigma</name>
    <dbReference type="NCBI Taxonomy" id="1157962"/>
    <lineage>
        <taxon>Eukaryota</taxon>
        <taxon>Viridiplantae</taxon>
        <taxon>Chlorophyta</taxon>
        <taxon>core chlorophytes</taxon>
        <taxon>Chlorophyceae</taxon>
        <taxon>CS clade</taxon>
        <taxon>Chlamydomonadales</taxon>
        <taxon>Chlamydomonadaceae</taxon>
        <taxon>Chlamydomonas</taxon>
    </lineage>
</organism>
<dbReference type="GO" id="GO:0051231">
    <property type="term" value="P:spindle elongation"/>
    <property type="evidence" value="ECO:0007669"/>
    <property type="project" value="TreeGrafter"/>
</dbReference>
<dbReference type="InterPro" id="IPR001752">
    <property type="entry name" value="Kinesin_motor_dom"/>
</dbReference>
<feature type="coiled-coil region" evidence="8">
    <location>
        <begin position="1321"/>
        <end position="1376"/>
    </location>
</feature>
<feature type="domain" description="Kinesin motor" evidence="10">
    <location>
        <begin position="4"/>
        <end position="338"/>
    </location>
</feature>
<dbReference type="PANTHER" id="PTHR47969:SF15">
    <property type="entry name" value="CHROMOSOME-ASSOCIATED KINESIN KIF4A-RELATED"/>
    <property type="match status" value="1"/>
</dbReference>
<feature type="coiled-coil region" evidence="8">
    <location>
        <begin position="581"/>
        <end position="651"/>
    </location>
</feature>
<feature type="coiled-coil region" evidence="8">
    <location>
        <begin position="992"/>
        <end position="1103"/>
    </location>
</feature>
<dbReference type="GO" id="GO:0005524">
    <property type="term" value="F:ATP binding"/>
    <property type="evidence" value="ECO:0007669"/>
    <property type="project" value="UniProtKB-UniRule"/>
</dbReference>
<dbReference type="PANTHER" id="PTHR47969">
    <property type="entry name" value="CHROMOSOME-ASSOCIATED KINESIN KIF4A-RELATED"/>
    <property type="match status" value="1"/>
</dbReference>
<feature type="coiled-coil region" evidence="8">
    <location>
        <begin position="790"/>
        <end position="898"/>
    </location>
</feature>
<feature type="compositionally biased region" description="Low complexity" evidence="9">
    <location>
        <begin position="1679"/>
        <end position="1690"/>
    </location>
</feature>
<feature type="compositionally biased region" description="Polar residues" evidence="9">
    <location>
        <begin position="504"/>
        <end position="522"/>
    </location>
</feature>
<feature type="coiled-coil region" evidence="8">
    <location>
        <begin position="1174"/>
        <end position="1278"/>
    </location>
</feature>
<accession>A0A250X387</accession>
<feature type="coiled-coil region" evidence="8">
    <location>
        <begin position="702"/>
        <end position="759"/>
    </location>
</feature>
<evidence type="ECO:0000256" key="8">
    <source>
        <dbReference type="SAM" id="Coils"/>
    </source>
</evidence>
<feature type="region of interest" description="Disordered" evidence="9">
    <location>
        <begin position="1554"/>
        <end position="1617"/>
    </location>
</feature>
<evidence type="ECO:0000256" key="4">
    <source>
        <dbReference type="ARBA" id="ARBA00022840"/>
    </source>
</evidence>
<feature type="binding site" evidence="7">
    <location>
        <begin position="71"/>
        <end position="78"/>
    </location>
    <ligand>
        <name>ATP</name>
        <dbReference type="ChEBI" id="CHEBI:30616"/>
    </ligand>
</feature>